<reference evidence="2" key="1">
    <citation type="submission" date="2018-11" db="EMBL/GenBank/DDBJ databases">
        <authorList>
            <consortium name="Pathogen Informatics"/>
        </authorList>
    </citation>
    <scope>NUCLEOTIDE SEQUENCE</scope>
</reference>
<dbReference type="EMBL" id="CAAALY010061736">
    <property type="protein sequence ID" value="VEL23410.1"/>
    <property type="molecule type" value="Genomic_DNA"/>
</dbReference>
<feature type="region of interest" description="Disordered" evidence="1">
    <location>
        <begin position="71"/>
        <end position="111"/>
    </location>
</feature>
<evidence type="ECO:0000313" key="2">
    <source>
        <dbReference type="EMBL" id="VEL23410.1"/>
    </source>
</evidence>
<protein>
    <submittedName>
        <fullName evidence="2">Uncharacterized protein</fullName>
    </submittedName>
</protein>
<proteinExistence type="predicted"/>
<dbReference type="Proteomes" id="UP000784294">
    <property type="component" value="Unassembled WGS sequence"/>
</dbReference>
<keyword evidence="3" id="KW-1185">Reference proteome</keyword>
<gene>
    <name evidence="2" type="ORF">PXEA_LOCUS16850</name>
</gene>
<accession>A0A448WYH9</accession>
<comment type="caution">
    <text evidence="2">The sequence shown here is derived from an EMBL/GenBank/DDBJ whole genome shotgun (WGS) entry which is preliminary data.</text>
</comment>
<dbReference type="AlphaFoldDB" id="A0A448WYH9"/>
<organism evidence="2 3">
    <name type="scientific">Protopolystoma xenopodis</name>
    <dbReference type="NCBI Taxonomy" id="117903"/>
    <lineage>
        <taxon>Eukaryota</taxon>
        <taxon>Metazoa</taxon>
        <taxon>Spiralia</taxon>
        <taxon>Lophotrochozoa</taxon>
        <taxon>Platyhelminthes</taxon>
        <taxon>Monogenea</taxon>
        <taxon>Polyopisthocotylea</taxon>
        <taxon>Polystomatidea</taxon>
        <taxon>Polystomatidae</taxon>
        <taxon>Protopolystoma</taxon>
    </lineage>
</organism>
<evidence type="ECO:0000256" key="1">
    <source>
        <dbReference type="SAM" id="MobiDB-lite"/>
    </source>
</evidence>
<sequence>MESCSDHVAAGLLHTIQQSSLRRPPPSVSGETTSRIVAKQLFNRNAQPCHNISKKYRSLLLPLQRRFGIVSASPPPPSVSETTDTPHDPCTNWLHDESQHGRRSNGKTAIN</sequence>
<name>A0A448WYH9_9PLAT</name>
<evidence type="ECO:0000313" key="3">
    <source>
        <dbReference type="Proteomes" id="UP000784294"/>
    </source>
</evidence>